<sequence>MNNKELFESCGKAIVGRFVKGITEIAQVFKRKETLNCGYIKQFEKRELYSQINITFSSPIIKKRYDDICTALKYTKHSKKRERLLKAKRMYEKHLIVEG</sequence>
<evidence type="ECO:0000313" key="2">
    <source>
        <dbReference type="Proteomes" id="UP000308539"/>
    </source>
</evidence>
<protein>
    <submittedName>
        <fullName evidence="1">Uncharacterized protein</fullName>
    </submittedName>
</protein>
<reference evidence="1 2" key="1">
    <citation type="submission" date="2019-04" db="EMBL/GenBank/DDBJ databases">
        <title>Lysinibacillus genome sequencing.</title>
        <authorList>
            <person name="Dunlap C."/>
        </authorList>
    </citation>
    <scope>NUCLEOTIDE SEQUENCE [LARGE SCALE GENOMIC DNA]</scope>
    <source>
        <strain evidence="1 2">NBRC 109424</strain>
    </source>
</reference>
<name>A0ABY2TEF3_9BACI</name>
<dbReference type="EMBL" id="SZPV01000013">
    <property type="protein sequence ID" value="TKI66103.1"/>
    <property type="molecule type" value="Genomic_DNA"/>
</dbReference>
<dbReference type="Proteomes" id="UP000308539">
    <property type="component" value="Unassembled WGS sequence"/>
</dbReference>
<evidence type="ECO:0000313" key="1">
    <source>
        <dbReference type="EMBL" id="TKI66103.1"/>
    </source>
</evidence>
<accession>A0ABY2TEF3</accession>
<keyword evidence="2" id="KW-1185">Reference proteome</keyword>
<comment type="caution">
    <text evidence="1">The sequence shown here is derived from an EMBL/GenBank/DDBJ whole genome shotgun (WGS) entry which is preliminary data.</text>
</comment>
<organism evidence="1 2">
    <name type="scientific">Lysinibacillus varians</name>
    <dbReference type="NCBI Taxonomy" id="1145276"/>
    <lineage>
        <taxon>Bacteria</taxon>
        <taxon>Bacillati</taxon>
        <taxon>Bacillota</taxon>
        <taxon>Bacilli</taxon>
        <taxon>Bacillales</taxon>
        <taxon>Bacillaceae</taxon>
        <taxon>Lysinibacillus</taxon>
    </lineage>
</organism>
<proteinExistence type="predicted"/>
<dbReference type="RefSeq" id="WP_025220150.1">
    <property type="nucleotide sequence ID" value="NZ_CP006837.1"/>
</dbReference>
<gene>
    <name evidence="1" type="ORF">FC752_05930</name>
</gene>